<feature type="domain" description="ABC-type glycine betaine transport system substrate-binding" evidence="3">
    <location>
        <begin position="54"/>
        <end position="317"/>
    </location>
</feature>
<dbReference type="InterPro" id="IPR006311">
    <property type="entry name" value="TAT_signal"/>
</dbReference>
<dbReference type="GO" id="GO:0043190">
    <property type="term" value="C:ATP-binding cassette (ABC) transporter complex"/>
    <property type="evidence" value="ECO:0007669"/>
    <property type="project" value="InterPro"/>
</dbReference>
<feature type="chain" id="PRO_5022151298" evidence="2">
    <location>
        <begin position="29"/>
        <end position="323"/>
    </location>
</feature>
<dbReference type="SUPFAM" id="SSF53850">
    <property type="entry name" value="Periplasmic binding protein-like II"/>
    <property type="match status" value="1"/>
</dbReference>
<keyword evidence="5" id="KW-1185">Reference proteome</keyword>
<evidence type="ECO:0000256" key="2">
    <source>
        <dbReference type="SAM" id="SignalP"/>
    </source>
</evidence>
<dbReference type="PROSITE" id="PS51318">
    <property type="entry name" value="TAT"/>
    <property type="match status" value="1"/>
</dbReference>
<evidence type="ECO:0000313" key="4">
    <source>
        <dbReference type="EMBL" id="TRY17038.1"/>
    </source>
</evidence>
<reference evidence="4 5" key="1">
    <citation type="submission" date="2019-07" db="EMBL/GenBank/DDBJ databases">
        <authorList>
            <person name="Zhou L.-Y."/>
        </authorList>
    </citation>
    <scope>NUCLEOTIDE SEQUENCE [LARGE SCALE GENOMIC DNA]</scope>
    <source>
        <strain evidence="4 5">YIM 101269</strain>
    </source>
</reference>
<dbReference type="Gene3D" id="3.40.190.120">
    <property type="entry name" value="Osmoprotection protein (prox), domain 2"/>
    <property type="match status" value="1"/>
</dbReference>
<accession>A0A553JX52</accession>
<dbReference type="AlphaFoldDB" id="A0A553JX52"/>
<dbReference type="RefSeq" id="WP_143939181.1">
    <property type="nucleotide sequence ID" value="NZ_VKKG01000006.1"/>
</dbReference>
<feature type="signal peptide" evidence="2">
    <location>
        <begin position="1"/>
        <end position="28"/>
    </location>
</feature>
<evidence type="ECO:0000259" key="3">
    <source>
        <dbReference type="Pfam" id="PF04069"/>
    </source>
</evidence>
<dbReference type="OrthoDB" id="9781705at2"/>
<organism evidence="4 5">
    <name type="scientific">Tessaracoccus rhinocerotis</name>
    <dbReference type="NCBI Taxonomy" id="1689449"/>
    <lineage>
        <taxon>Bacteria</taxon>
        <taxon>Bacillati</taxon>
        <taxon>Actinomycetota</taxon>
        <taxon>Actinomycetes</taxon>
        <taxon>Propionibacteriales</taxon>
        <taxon>Propionibacteriaceae</taxon>
        <taxon>Tessaracoccus</taxon>
    </lineage>
</organism>
<feature type="region of interest" description="Disordered" evidence="1">
    <location>
        <begin position="28"/>
        <end position="58"/>
    </location>
</feature>
<evidence type="ECO:0000256" key="1">
    <source>
        <dbReference type="SAM" id="MobiDB-lite"/>
    </source>
</evidence>
<evidence type="ECO:0000313" key="5">
    <source>
        <dbReference type="Proteomes" id="UP000317638"/>
    </source>
</evidence>
<dbReference type="InterPro" id="IPR007210">
    <property type="entry name" value="ABC_Gly_betaine_transp_sub-bd"/>
</dbReference>
<name>A0A553JX52_9ACTN</name>
<dbReference type="Proteomes" id="UP000317638">
    <property type="component" value="Unassembled WGS sequence"/>
</dbReference>
<dbReference type="GO" id="GO:0022857">
    <property type="term" value="F:transmembrane transporter activity"/>
    <property type="evidence" value="ECO:0007669"/>
    <property type="project" value="InterPro"/>
</dbReference>
<keyword evidence="2" id="KW-0732">Signal</keyword>
<protein>
    <submittedName>
        <fullName evidence="4">ABC transporter substrate-binding protein</fullName>
    </submittedName>
</protein>
<proteinExistence type="predicted"/>
<dbReference type="Gene3D" id="3.40.190.10">
    <property type="entry name" value="Periplasmic binding protein-like II"/>
    <property type="match status" value="1"/>
</dbReference>
<sequence>MPSFQFSRRTVLTSAGVAALALAGCSDADPLGTADPGQDPDTTDDASEPAAGGPIRVGSAGFTENEIIAEVYAQALEEAGYTVERNMQIGARDIYYGALTDGSVDIVPEYSGNLLQFLDPEATAAEPDAIISALEEAVPEGLRVLDPAKAENKDSWCVTSEFSETNGITSLADLAGFEGTLRVAGNPELAERPYGPPGLTEIYGVPAESIEFTPIDDGGGPLTVQALVAGDVDMADIYTTTPAISDEGLVVLEDPENMIIAQNVVPLASDAFPVDAEGIIDAVNIALTTEDLIAMNARNQGDEKASPATIATDWLTEKGLLGG</sequence>
<dbReference type="Pfam" id="PF04069">
    <property type="entry name" value="OpuAC"/>
    <property type="match status" value="1"/>
</dbReference>
<dbReference type="EMBL" id="VKKG01000006">
    <property type="protein sequence ID" value="TRY17038.1"/>
    <property type="molecule type" value="Genomic_DNA"/>
</dbReference>
<gene>
    <name evidence="4" type="ORF">FOJ82_14400</name>
</gene>
<comment type="caution">
    <text evidence="4">The sequence shown here is derived from an EMBL/GenBank/DDBJ whole genome shotgun (WGS) entry which is preliminary data.</text>
</comment>
<dbReference type="CDD" id="cd13606">
    <property type="entry name" value="PBP2_ProX_like"/>
    <property type="match status" value="1"/>
</dbReference>